<evidence type="ECO:0000256" key="6">
    <source>
        <dbReference type="ARBA" id="ARBA00049754"/>
    </source>
</evidence>
<dbReference type="Proteomes" id="UP000277633">
    <property type="component" value="Unassembled WGS sequence"/>
</dbReference>
<comment type="cofactor">
    <cofactor evidence="7">
        <name>prenylated FMN</name>
        <dbReference type="ChEBI" id="CHEBI:87746"/>
    </cofactor>
</comment>
<comment type="function">
    <text evidence="4">Catalyzes the conversion of trans-anhydromevalonate 5-phosphate (tAHMP) into isopentenyl phosphate. Involved in the archaeal mevalonate (MVA) pathway, which provides fundamental precursors for isoprenoid biosynthesis, such as isopentenyl diphosphate (IPP) and dimethylallyl diphosphate (DMAPP).</text>
</comment>
<comment type="catalytic activity">
    <reaction evidence="3">
        <text>(2E)-3-methyl-5-phosphooxypent-2-enoate + H(+) = isopentenyl phosphate + CO2</text>
        <dbReference type="Rhea" id="RHEA:78971"/>
        <dbReference type="ChEBI" id="CHEBI:15378"/>
        <dbReference type="ChEBI" id="CHEBI:16526"/>
        <dbReference type="ChEBI" id="CHEBI:65078"/>
        <dbReference type="ChEBI" id="CHEBI:229665"/>
        <dbReference type="EC" id="4.1.1.126"/>
    </reaction>
    <physiologicalReaction direction="left-to-right" evidence="3">
        <dbReference type="Rhea" id="RHEA:78972"/>
    </physiologicalReaction>
</comment>
<feature type="non-terminal residue" evidence="9">
    <location>
        <position position="1"/>
    </location>
</feature>
<comment type="similarity">
    <text evidence="2">Belongs to the UbiD family.</text>
</comment>
<accession>A0A497JH67</accession>
<dbReference type="InterPro" id="IPR002830">
    <property type="entry name" value="UbiD"/>
</dbReference>
<protein>
    <recommendedName>
        <fullName evidence="6">Anhydromevalonate phosphate decarboxylase</fullName>
        <ecNumber evidence="5">4.1.1.126</ecNumber>
    </recommendedName>
</protein>
<dbReference type="InterPro" id="IPR049381">
    <property type="entry name" value="UbiD-like_C"/>
</dbReference>
<dbReference type="PANTHER" id="PTHR30108:SF21">
    <property type="entry name" value="4-HYDROXYBENZOATE DECARBOXYLASE"/>
    <property type="match status" value="1"/>
</dbReference>
<dbReference type="EC" id="4.1.1.126" evidence="5"/>
<gene>
    <name evidence="9" type="ORF">DRO07_01840</name>
</gene>
<evidence type="ECO:0000256" key="1">
    <source>
        <dbReference type="ARBA" id="ARBA00005092"/>
    </source>
</evidence>
<reference evidence="9 10" key="1">
    <citation type="submission" date="2018-06" db="EMBL/GenBank/DDBJ databases">
        <title>Extensive metabolic versatility and redundancy in microbially diverse, dynamic hydrothermal sediments.</title>
        <authorList>
            <person name="Dombrowski N."/>
            <person name="Teske A."/>
            <person name="Baker B.J."/>
        </authorList>
    </citation>
    <scope>NUCLEOTIDE SEQUENCE [LARGE SCALE GENOMIC DNA]</scope>
    <source>
        <strain evidence="9">B9_G13</strain>
    </source>
</reference>
<proteinExistence type="inferred from homology"/>
<evidence type="ECO:0000256" key="4">
    <source>
        <dbReference type="ARBA" id="ARBA00049583"/>
    </source>
</evidence>
<feature type="domain" description="3-octaprenyl-4-hydroxybenzoate carboxy-lyase-like C-terminal" evidence="8">
    <location>
        <begin position="1"/>
        <end position="121"/>
    </location>
</feature>
<dbReference type="EMBL" id="QMWO01000057">
    <property type="protein sequence ID" value="RLG69673.1"/>
    <property type="molecule type" value="Genomic_DNA"/>
</dbReference>
<evidence type="ECO:0000256" key="3">
    <source>
        <dbReference type="ARBA" id="ARBA00049054"/>
    </source>
</evidence>
<dbReference type="PANTHER" id="PTHR30108">
    <property type="entry name" value="3-OCTAPRENYL-4-HYDROXYBENZOATE CARBOXY-LYASE-RELATED"/>
    <property type="match status" value="1"/>
</dbReference>
<dbReference type="GO" id="GO:0016831">
    <property type="term" value="F:carboxy-lyase activity"/>
    <property type="evidence" value="ECO:0007669"/>
    <property type="project" value="InterPro"/>
</dbReference>
<dbReference type="AlphaFoldDB" id="A0A497JH67"/>
<dbReference type="SUPFAM" id="SSF143968">
    <property type="entry name" value="UbiD C-terminal domain-like"/>
    <property type="match status" value="1"/>
</dbReference>
<evidence type="ECO:0000313" key="9">
    <source>
        <dbReference type="EMBL" id="RLG69673.1"/>
    </source>
</evidence>
<comment type="pathway">
    <text evidence="1">Isoprenoid biosynthesis; isopentenyl diphosphate biosynthesis via mevalonate pathway.</text>
</comment>
<organism evidence="9 10">
    <name type="scientific">Candidatus Iainarchaeum sp</name>
    <dbReference type="NCBI Taxonomy" id="3101447"/>
    <lineage>
        <taxon>Archaea</taxon>
        <taxon>Candidatus Iainarchaeota</taxon>
        <taxon>Candidatus Iainarchaeia</taxon>
        <taxon>Candidatus Iainarchaeales</taxon>
        <taxon>Candidatus Iainarchaeaceae</taxon>
        <taxon>Candidatus Iainarchaeum</taxon>
    </lineage>
</organism>
<name>A0A497JH67_9ARCH</name>
<evidence type="ECO:0000256" key="5">
    <source>
        <dbReference type="ARBA" id="ARBA00049727"/>
    </source>
</evidence>
<evidence type="ECO:0000256" key="2">
    <source>
        <dbReference type="ARBA" id="ARBA00010021"/>
    </source>
</evidence>
<dbReference type="GO" id="GO:0005737">
    <property type="term" value="C:cytoplasm"/>
    <property type="evidence" value="ECO:0007669"/>
    <property type="project" value="TreeGrafter"/>
</dbReference>
<evidence type="ECO:0000256" key="7">
    <source>
        <dbReference type="ARBA" id="ARBA00049936"/>
    </source>
</evidence>
<dbReference type="Pfam" id="PF20696">
    <property type="entry name" value="UbiD_C"/>
    <property type="match status" value="1"/>
</dbReference>
<evidence type="ECO:0000313" key="10">
    <source>
        <dbReference type="Proteomes" id="UP000277633"/>
    </source>
</evidence>
<dbReference type="Gene3D" id="3.40.1670.10">
    <property type="entry name" value="UbiD C-terminal domain-like"/>
    <property type="match status" value="1"/>
</dbReference>
<sequence>LMGMPREPTIFNEVSKVAKCINVNITQGGCSWLHAVVQIEKESDEQIKKVIDAAFKGHSSLKHVFVVDKDINPNDMQAVEWCLATRFQADKDLYLYPKEKGSSLDPSAEQPSRKTCKVGFDLTVPLARDSKHFERVQYEKVDLKKILKLKGFLCSSQKKSVLC</sequence>
<comment type="caution">
    <text evidence="9">The sequence shown here is derived from an EMBL/GenBank/DDBJ whole genome shotgun (WGS) entry which is preliminary data.</text>
</comment>
<evidence type="ECO:0000259" key="8">
    <source>
        <dbReference type="Pfam" id="PF20696"/>
    </source>
</evidence>